<accession>A0A3R0XYQ8</accession>
<evidence type="ECO:0008006" key="2">
    <source>
        <dbReference type="Google" id="ProtNLM"/>
    </source>
</evidence>
<evidence type="ECO:0000313" key="1">
    <source>
        <dbReference type="EMBL" id="MLW01093.1"/>
    </source>
</evidence>
<proteinExistence type="predicted"/>
<protein>
    <recommendedName>
        <fullName evidence="2">XRE family transcriptional regulator</fullName>
    </recommendedName>
</protein>
<sequence>MQDDYHLPVITRLEREARRLGIKKAKLAMVLELNEREYNYISDGWEVLSMSLLTPYVYNLFTSMRIDLFYVLTGVCGEGLCADCRKALIQRWLNDLPPHERFRMQFFASRIQFNM</sequence>
<organism evidence="1">
    <name type="scientific">Salmonella enterica</name>
    <name type="common">Salmonella choleraesuis</name>
    <dbReference type="NCBI Taxonomy" id="28901"/>
    <lineage>
        <taxon>Bacteria</taxon>
        <taxon>Pseudomonadati</taxon>
        <taxon>Pseudomonadota</taxon>
        <taxon>Gammaproteobacteria</taxon>
        <taxon>Enterobacterales</taxon>
        <taxon>Enterobacteriaceae</taxon>
        <taxon>Salmonella</taxon>
    </lineage>
</organism>
<dbReference type="Proteomes" id="UP000885392">
    <property type="component" value="Unassembled WGS sequence"/>
</dbReference>
<reference evidence="1" key="1">
    <citation type="submission" date="2018-10" db="EMBL/GenBank/DDBJ databases">
        <authorList>
            <consortium name="PulseNet: The National Subtyping Network for Foodborne Disease Surveillance"/>
            <person name="Tarr C.L."/>
            <person name="Trees E."/>
            <person name="Katz L.S."/>
            <person name="Carleton-Romer H.A."/>
            <person name="Stroika S."/>
            <person name="Kucerova Z."/>
            <person name="Roache K.F."/>
            <person name="Sabol A.L."/>
            <person name="Besser J."/>
            <person name="Gerner-Smidt P."/>
        </authorList>
    </citation>
    <scope>NUCLEOTIDE SEQUENCE [LARGE SCALE GENOMIC DNA]</scope>
    <source>
        <strain evidence="1">PNUSAS038541</strain>
    </source>
</reference>
<gene>
    <name evidence="1" type="ORF">EAK82_12715</name>
</gene>
<dbReference type="EMBL" id="RVIJ01000011">
    <property type="protein sequence ID" value="MLW01093.1"/>
    <property type="molecule type" value="Genomic_DNA"/>
</dbReference>
<name>A0A3R0XYQ8_SALER</name>
<comment type="caution">
    <text evidence="1">The sequence shown here is derived from an EMBL/GenBank/DDBJ whole genome shotgun (WGS) entry which is preliminary data.</text>
</comment>
<dbReference type="AlphaFoldDB" id="A0A3R0XYQ8"/>